<dbReference type="OrthoDB" id="62952at2759"/>
<organism evidence="1 2">
    <name type="scientific">Zymoseptoria brevis</name>
    <dbReference type="NCBI Taxonomy" id="1047168"/>
    <lineage>
        <taxon>Eukaryota</taxon>
        <taxon>Fungi</taxon>
        <taxon>Dikarya</taxon>
        <taxon>Ascomycota</taxon>
        <taxon>Pezizomycotina</taxon>
        <taxon>Dothideomycetes</taxon>
        <taxon>Dothideomycetidae</taxon>
        <taxon>Mycosphaerellales</taxon>
        <taxon>Mycosphaerellaceae</taxon>
        <taxon>Zymoseptoria</taxon>
    </lineage>
</organism>
<dbReference type="PANTHER" id="PTHR42085">
    <property type="entry name" value="F-BOX DOMAIN-CONTAINING PROTEIN"/>
    <property type="match status" value="1"/>
</dbReference>
<evidence type="ECO:0000313" key="2">
    <source>
        <dbReference type="Proteomes" id="UP000033647"/>
    </source>
</evidence>
<dbReference type="InterPro" id="IPR038883">
    <property type="entry name" value="AN11006-like"/>
</dbReference>
<accession>A0A0F4GQZ9</accession>
<name>A0A0F4GQZ9_9PEZI</name>
<gene>
    <name evidence="1" type="ORF">TI39_contig350g00031</name>
</gene>
<sequence>MTPSLHEVIAFLTSDATVPDTNDLPYYVTALEHALSSAKSKMLLTDTKTPVLSSSSSPIVVPSTPPVRSAKMAHSSRAVPKRRQHEPTLLGIPPELRNTIYRLIMTTQNSQVTVTATGYRRPPVLQTCKEIRSEALSLFYAEHSFTIRARNFDSSAASLWTRRSRHLAPPGSMSCLANAEWSPHWKNLLEWLRKYHAGELNIVAWHLFSDLSSKPQQARDLVSMMFEMTLPLNGSPWGLVEKVLEKVRPLLVETDARWGTNY</sequence>
<dbReference type="Proteomes" id="UP000033647">
    <property type="component" value="Unassembled WGS sequence"/>
</dbReference>
<dbReference type="EMBL" id="LAFY01000342">
    <property type="protein sequence ID" value="KJX99841.1"/>
    <property type="molecule type" value="Genomic_DNA"/>
</dbReference>
<dbReference type="PANTHER" id="PTHR42085:SF1">
    <property type="entry name" value="F-BOX DOMAIN-CONTAINING PROTEIN"/>
    <property type="match status" value="1"/>
</dbReference>
<dbReference type="AlphaFoldDB" id="A0A0F4GQZ9"/>
<protein>
    <submittedName>
        <fullName evidence="1">Uncharacterized protein</fullName>
    </submittedName>
</protein>
<proteinExistence type="predicted"/>
<reference evidence="1 2" key="1">
    <citation type="submission" date="2015-03" db="EMBL/GenBank/DDBJ databases">
        <title>RNA-seq based gene annotation and comparative genomics of four Zymoseptoria species reveal species-specific pathogenicity related genes and transposable element activity.</title>
        <authorList>
            <person name="Grandaubert J."/>
            <person name="Bhattacharyya A."/>
            <person name="Stukenbrock E.H."/>
        </authorList>
    </citation>
    <scope>NUCLEOTIDE SEQUENCE [LARGE SCALE GENOMIC DNA]</scope>
    <source>
        <strain evidence="1 2">Zb18110</strain>
    </source>
</reference>
<keyword evidence="2" id="KW-1185">Reference proteome</keyword>
<comment type="caution">
    <text evidence="1">The sequence shown here is derived from an EMBL/GenBank/DDBJ whole genome shotgun (WGS) entry which is preliminary data.</text>
</comment>
<evidence type="ECO:0000313" key="1">
    <source>
        <dbReference type="EMBL" id="KJX99841.1"/>
    </source>
</evidence>